<dbReference type="EMBL" id="CAJEWN010000015">
    <property type="protein sequence ID" value="CAD2134498.1"/>
    <property type="molecule type" value="Genomic_DNA"/>
</dbReference>
<protein>
    <submittedName>
        <fullName evidence="2">Uncharacterized protein</fullName>
    </submittedName>
</protein>
<dbReference type="Proteomes" id="UP000580250">
    <property type="component" value="Unassembled WGS sequence"/>
</dbReference>
<sequence>MIFKNYFLLFVLTQQIISLLIFAYPPQYPPFSQFSPYNSQQVPFASDNFPRFPQGFRGPLNGNNYFGEASTGFGQNYQHRQGFQNIPQMPNNYFGQSEQLRNQQGMFQQPFYHNSFQMPTINNPQFPPHPYFRFQQRPFHDQASSTFPEGFQTGVEQNKGIEQLTSLKQSIQENDQKSSTFEDLQAKGVKTLIDQGNGSNESDTLPIFLRGAQQEFIEEYKKIIREPNRPYNEQVALIEQLVKKMDVDRQILFKEFMKQNDNKNNADRDRVDKKVSGMSENAKEQFAEISATLNNKSVPDQERWQQVLQIYNKMEPELRNEFEEKFKGFQSAFEN</sequence>
<feature type="chain" id="PRO_5027691171" evidence="1">
    <location>
        <begin position="24"/>
        <end position="335"/>
    </location>
</feature>
<dbReference type="OrthoDB" id="5871823at2759"/>
<reference evidence="2 3" key="1">
    <citation type="submission" date="2020-08" db="EMBL/GenBank/DDBJ databases">
        <authorList>
            <person name="Koutsovoulos G."/>
            <person name="Danchin GJ E."/>
        </authorList>
    </citation>
    <scope>NUCLEOTIDE SEQUENCE [LARGE SCALE GENOMIC DNA]</scope>
</reference>
<evidence type="ECO:0000256" key="1">
    <source>
        <dbReference type="SAM" id="SignalP"/>
    </source>
</evidence>
<feature type="signal peptide" evidence="1">
    <location>
        <begin position="1"/>
        <end position="23"/>
    </location>
</feature>
<evidence type="ECO:0000313" key="2">
    <source>
        <dbReference type="EMBL" id="CAD2134498.1"/>
    </source>
</evidence>
<keyword evidence="1" id="KW-0732">Signal</keyword>
<gene>
    <name evidence="2" type="ORF">MENT_LOCUS4402</name>
</gene>
<proteinExistence type="predicted"/>
<dbReference type="AlphaFoldDB" id="A0A6V7TX79"/>
<evidence type="ECO:0000313" key="3">
    <source>
        <dbReference type="Proteomes" id="UP000580250"/>
    </source>
</evidence>
<comment type="caution">
    <text evidence="2">The sequence shown here is derived from an EMBL/GenBank/DDBJ whole genome shotgun (WGS) entry which is preliminary data.</text>
</comment>
<accession>A0A6V7TX79</accession>
<organism evidence="2 3">
    <name type="scientific">Meloidogyne enterolobii</name>
    <name type="common">Root-knot nematode worm</name>
    <name type="synonym">Meloidogyne mayaguensis</name>
    <dbReference type="NCBI Taxonomy" id="390850"/>
    <lineage>
        <taxon>Eukaryota</taxon>
        <taxon>Metazoa</taxon>
        <taxon>Ecdysozoa</taxon>
        <taxon>Nematoda</taxon>
        <taxon>Chromadorea</taxon>
        <taxon>Rhabditida</taxon>
        <taxon>Tylenchina</taxon>
        <taxon>Tylenchomorpha</taxon>
        <taxon>Tylenchoidea</taxon>
        <taxon>Meloidogynidae</taxon>
        <taxon>Meloidogyninae</taxon>
        <taxon>Meloidogyne</taxon>
    </lineage>
</organism>
<name>A0A6V7TX79_MELEN</name>